<comment type="caution">
    <text evidence="1">The sequence shown here is derived from an EMBL/GenBank/DDBJ whole genome shotgun (WGS) entry which is preliminary data.</text>
</comment>
<reference evidence="1" key="2">
    <citation type="submission" date="2020-05" db="EMBL/GenBank/DDBJ databases">
        <authorList>
            <person name="Kim H.-S."/>
            <person name="Proctor R.H."/>
            <person name="Brown D.W."/>
        </authorList>
    </citation>
    <scope>NUCLEOTIDE SEQUENCE</scope>
    <source>
        <strain evidence="1">NRRL 22465</strain>
    </source>
</reference>
<evidence type="ECO:0000313" key="1">
    <source>
        <dbReference type="EMBL" id="KAF4981709.1"/>
    </source>
</evidence>
<reference evidence="1" key="1">
    <citation type="journal article" date="2020" name="BMC Genomics">
        <title>Correction to: Identification and distribution of gene clusters required for synthesis of sphingolipid metabolism inhibitors in diverse species of the filamentous fungus Fusarium.</title>
        <authorList>
            <person name="Kim H.S."/>
            <person name="Lohmar J.M."/>
            <person name="Busman M."/>
            <person name="Brown D.W."/>
            <person name="Naumann T.A."/>
            <person name="Divon H.H."/>
            <person name="Lysoe E."/>
            <person name="Uhlig S."/>
            <person name="Proctor R.H."/>
        </authorList>
    </citation>
    <scope>NUCLEOTIDE SEQUENCE</scope>
    <source>
        <strain evidence="1">NRRL 22465</strain>
    </source>
</reference>
<dbReference type="OrthoDB" id="2951834at2759"/>
<name>A0A8H4XMP0_9HYPO</name>
<dbReference type="Proteomes" id="UP000635477">
    <property type="component" value="Unassembled WGS sequence"/>
</dbReference>
<evidence type="ECO:0000313" key="2">
    <source>
        <dbReference type="Proteomes" id="UP000635477"/>
    </source>
</evidence>
<accession>A0A8H4XMP0</accession>
<dbReference type="EMBL" id="JABEYC010000153">
    <property type="protein sequence ID" value="KAF4981709.1"/>
    <property type="molecule type" value="Genomic_DNA"/>
</dbReference>
<sequence>MRLFPPSSSHIKPMSSIRRASKSQSLLSFQDGSLTFLKSQRDLDVSLLRKVSPNEVRWTKSHLDDIDHDFFSSLLERPRSLSLTRASRLNFERFTRRYRAQYRLGGSHGAIVVQRPQHGYGESSDNFRFGDESGNDSADTQSRFMKLPAEIRLHILSYLLISESFPVVCSDARRLRVLDPEDYDSALNLYPEILATCRQVNREGTSMLYSENVFRRYFLWRTIHTRSGRQNLWPRSRTSPLTQANIESITKIRLFRSYTRWFRSNGELKVLGDFPSLRELQVHVDESDTPDIPGELNLVTLWKDAMRSISRNRPNLVCLKTRIRLAFGPRYYSWCERCMAGPLDFSLHRDKKTKIVHWLRSERLFQGRKLAWSFETKTSKWCGPSCVVEFTIRSDRSLTRTDKIVCRMLDEDGEKLSLEPLYL</sequence>
<evidence type="ECO:0008006" key="3">
    <source>
        <dbReference type="Google" id="ProtNLM"/>
    </source>
</evidence>
<gene>
    <name evidence="1" type="ORF">FZEAL_2511</name>
</gene>
<organism evidence="1 2">
    <name type="scientific">Fusarium zealandicum</name>
    <dbReference type="NCBI Taxonomy" id="1053134"/>
    <lineage>
        <taxon>Eukaryota</taxon>
        <taxon>Fungi</taxon>
        <taxon>Dikarya</taxon>
        <taxon>Ascomycota</taxon>
        <taxon>Pezizomycotina</taxon>
        <taxon>Sordariomycetes</taxon>
        <taxon>Hypocreomycetidae</taxon>
        <taxon>Hypocreales</taxon>
        <taxon>Nectriaceae</taxon>
        <taxon>Fusarium</taxon>
        <taxon>Fusarium staphyleae species complex</taxon>
    </lineage>
</organism>
<dbReference type="AlphaFoldDB" id="A0A8H4XMP0"/>
<dbReference type="PANTHER" id="PTHR38790">
    <property type="entry name" value="2EXR DOMAIN-CONTAINING PROTEIN-RELATED"/>
    <property type="match status" value="1"/>
</dbReference>
<proteinExistence type="predicted"/>
<keyword evidence="2" id="KW-1185">Reference proteome</keyword>
<protein>
    <recommendedName>
        <fullName evidence="3">F-box domain-containing protein</fullName>
    </recommendedName>
</protein>